<proteinExistence type="predicted"/>
<dbReference type="GeneID" id="83623562"/>
<dbReference type="Proteomes" id="UP001163947">
    <property type="component" value="Chromosome"/>
</dbReference>
<dbReference type="EMBL" id="CP106982">
    <property type="protein sequence ID" value="UYF93479.1"/>
    <property type="molecule type" value="Genomic_DNA"/>
</dbReference>
<dbReference type="AlphaFoldDB" id="A0AA46NUI4"/>
<accession>A0AA46NUI4</accession>
<organism evidence="1 2">
    <name type="scientific">Rhodococcus aetherivorans</name>
    <dbReference type="NCBI Taxonomy" id="191292"/>
    <lineage>
        <taxon>Bacteria</taxon>
        <taxon>Bacillati</taxon>
        <taxon>Actinomycetota</taxon>
        <taxon>Actinomycetes</taxon>
        <taxon>Mycobacteriales</taxon>
        <taxon>Nocardiaceae</taxon>
        <taxon>Rhodococcus</taxon>
    </lineage>
</organism>
<dbReference type="RefSeq" id="WP_006931977.1">
    <property type="nucleotide sequence ID" value="NZ_CAVJ010000034.1"/>
</dbReference>
<evidence type="ECO:0000313" key="1">
    <source>
        <dbReference type="EMBL" id="UYF93479.1"/>
    </source>
</evidence>
<sequence>MARRLPEWELLVPGEGPYVGTIRIEDEAGRPVPIAGGVAVGACAWRAECLHCDWLGSTAVRVGSGEALRPGRLTREKLEEEWVRHIYRVSAKAAVLDALEQLDRLAAEQQALTEVVDEGVRRLRAEGASWAQVGELVGMTRQSAWEHWADSSAARRHRR</sequence>
<name>A0AA46NUI4_9NOCA</name>
<gene>
    <name evidence="1" type="ORF">OCS65_24080</name>
</gene>
<protein>
    <submittedName>
        <fullName evidence="1">Uncharacterized protein</fullName>
    </submittedName>
</protein>
<dbReference type="KEGG" id="rav:AAT18_04915"/>
<evidence type="ECO:0000313" key="2">
    <source>
        <dbReference type="Proteomes" id="UP001163947"/>
    </source>
</evidence>
<reference evidence="1" key="1">
    <citation type="submission" date="2022-09" db="EMBL/GenBank/DDBJ databases">
        <title>The genome sequence of Rhodococcus aetherivorans N1.</title>
        <authorList>
            <person name="Jiang W."/>
        </authorList>
    </citation>
    <scope>NUCLEOTIDE SEQUENCE</scope>
    <source>
        <strain evidence="1">N1</strain>
    </source>
</reference>